<protein>
    <recommendedName>
        <fullName evidence="6">DUF4175 domain-containing protein</fullName>
    </recommendedName>
</protein>
<gene>
    <name evidence="4" type="ORF">C1280_03510</name>
</gene>
<feature type="region of interest" description="Disordered" evidence="2">
    <location>
        <begin position="1533"/>
        <end position="1563"/>
    </location>
</feature>
<evidence type="ECO:0000313" key="5">
    <source>
        <dbReference type="Proteomes" id="UP000245802"/>
    </source>
</evidence>
<dbReference type="OrthoDB" id="269894at2"/>
<feature type="coiled-coil region" evidence="1">
    <location>
        <begin position="806"/>
        <end position="833"/>
    </location>
</feature>
<feature type="transmembrane region" description="Helical" evidence="3">
    <location>
        <begin position="58"/>
        <end position="77"/>
    </location>
</feature>
<keyword evidence="5" id="KW-1185">Reference proteome</keyword>
<accession>A0A2Z3GZ83</accession>
<name>A0A2Z3GZ83_9BACT</name>
<evidence type="ECO:0000256" key="1">
    <source>
        <dbReference type="SAM" id="Coils"/>
    </source>
</evidence>
<feature type="transmembrane region" description="Helical" evidence="3">
    <location>
        <begin position="145"/>
        <end position="165"/>
    </location>
</feature>
<evidence type="ECO:0000256" key="3">
    <source>
        <dbReference type="SAM" id="Phobius"/>
    </source>
</evidence>
<reference evidence="4 5" key="1">
    <citation type="submission" date="2018-01" db="EMBL/GenBank/DDBJ databases">
        <title>G. obscuriglobus.</title>
        <authorList>
            <person name="Franke J."/>
            <person name="Blomberg W."/>
            <person name="Selmecki A."/>
        </authorList>
    </citation>
    <scope>NUCLEOTIDE SEQUENCE [LARGE SCALE GENOMIC DNA]</scope>
    <source>
        <strain evidence="4 5">DSM 5831</strain>
    </source>
</reference>
<feature type="compositionally biased region" description="Low complexity" evidence="2">
    <location>
        <begin position="1545"/>
        <end position="1556"/>
    </location>
</feature>
<dbReference type="RefSeq" id="WP_109570779.1">
    <property type="nucleotide sequence ID" value="NZ_CP025958.1"/>
</dbReference>
<dbReference type="KEGG" id="gog:C1280_03510"/>
<feature type="transmembrane region" description="Helical" evidence="3">
    <location>
        <begin position="32"/>
        <end position="52"/>
    </location>
</feature>
<dbReference type="EMBL" id="CP025958">
    <property type="protein sequence ID" value="AWM36165.1"/>
    <property type="molecule type" value="Genomic_DNA"/>
</dbReference>
<dbReference type="Proteomes" id="UP000245802">
    <property type="component" value="Chromosome"/>
</dbReference>
<evidence type="ECO:0008006" key="6">
    <source>
        <dbReference type="Google" id="ProtNLM"/>
    </source>
</evidence>
<evidence type="ECO:0000313" key="4">
    <source>
        <dbReference type="EMBL" id="AWM36165.1"/>
    </source>
</evidence>
<keyword evidence="3" id="KW-0472">Membrane</keyword>
<evidence type="ECO:0000256" key="2">
    <source>
        <dbReference type="SAM" id="MobiDB-lite"/>
    </source>
</evidence>
<proteinExistence type="predicted"/>
<keyword evidence="1" id="KW-0175">Coiled coil</keyword>
<keyword evidence="3" id="KW-0812">Transmembrane</keyword>
<sequence>MAATVPPALEQRLAALVPRVRALRVARGVSRCLFATVGSAVLVLVLDALVGLPETARGLLVALWVTALGVLVWQLILKPWQAEIPLSEVAAELSRGLPELADRLKAVIAPANGTSEAVRAALLEDTLRRARAVDFERAVPAHPTLLAVCWALLALLAFLMLTGLLPNSAERLRRVALPWVRPPAAALRVVVTSGEPVVRRGAAVTLTAFAERTESRRGARPHRATAVFRDAPESPEESVTMAADDAGAFHVTRARVARDFEYRVLIDGAASEWFKVTALDPVDLAPDTRIEVAPPGYVGVPARVLPALADFEALDASRLTARLTFTQPAASALFEWHAHGGTKTDPVPVALAPDRLSGTASLVLRTSGELRLILLREVDGKKLRTVLAANVIVPPDKAPWFETLAGIDPRPRAVRPGWRVPIVVAACDDFCVSGARLEYTLASPDSHTEVLPIPLTGTGTARASGRLDFDPSAVAPPGGTIRFRVRVTDNRASEDPKLFPQETLYPATGWSELTLNASAPPLEEQDARNQRDTFRAAAEAARGPVREAVDAVAAVRAEVSAAGPLSVDQAVRLNVARERVRFAAAALAALARDAALAPEFRPLATAAHDLTTHELRGAKEALGRADAEGGGRADGLATAAADLSAAHTKLDALLAQNDALARARLDRARLGALAADQAALAGAKLSANEFGARQRELVARLNTLIADSEPLRRALEGGRSEEAGRFARDLAELANAASELDAASQRTVADARTTLIARFAADQDEQARRAERLLVATETAARLVGVGPPRANEFRKVTELAAAGRTVEALTELEKQTQALERLAREFEIWAEAGTDPKKGAKQLVLWQGDLLNRLRAATRMVGFDQLPAATRTALRAEQHALGDTVGRLHLPPEPSIRSIRDSAARHCGRATQALSSDGRSADTAMRLAVEALERIADLTPPAGERLYKSRGDFDKLRTEQEALTNAVDQALRGFEGQGTVPPLAAKKLAELADRQRRLSEQVEALDLPGMGARQGRVTAALARAGADLRGAAPFDVQASQLLARRECERLKLELEGATPPDVRCEELRRKLGALAVVLDAHGPDLTAKQLEPAVPVVQEALRLLPTGAPEASVLLNDARLALQAAEVALRDGSKPDAARLRIRAAAEALEKLGARLNGSEPDLTRVRRLAGCRRAAAVRAKELADAKAPFSAPASDEALRQLARECEELAHTRFGPAGQAARKRVLDQYARLSARREPDRLASDQRALAEALDELAAKMADVAELATAPQPEPPAVVEADAYLPSRPFVDRCRELVQYQRTQHERLTDVPRALADRLRPAAANTFAALEVRQRALAADFAAFGPDAEPAARAARSAADALRTGAAPEARERAETALRFANELAKAGTGKPWGARAVELAARQGARLDDIAKLAGASGAAVLQQMARAGELAGRAATLADALERAVTFRDPQDPTRAPLARAAEPVRAAAQKLLEAGQRAAEADAKRGAALRAEAIERIREAHERTSEAVLPVPVTNPALGHALRAAERSARAALEPHPNPRMSAADAATALRAAAQHTHSQK</sequence>
<organism evidence="4 5">
    <name type="scientific">Gemmata obscuriglobus</name>
    <dbReference type="NCBI Taxonomy" id="114"/>
    <lineage>
        <taxon>Bacteria</taxon>
        <taxon>Pseudomonadati</taxon>
        <taxon>Planctomycetota</taxon>
        <taxon>Planctomycetia</taxon>
        <taxon>Gemmatales</taxon>
        <taxon>Gemmataceae</taxon>
        <taxon>Gemmata</taxon>
    </lineage>
</organism>
<keyword evidence="3" id="KW-1133">Transmembrane helix</keyword>